<evidence type="ECO:0000313" key="3">
    <source>
        <dbReference type="EMBL" id="KTD19549.1"/>
    </source>
</evidence>
<evidence type="ECO:0000313" key="4">
    <source>
        <dbReference type="Proteomes" id="UP000054997"/>
    </source>
</evidence>
<dbReference type="InterPro" id="IPR007055">
    <property type="entry name" value="BON_dom"/>
</dbReference>
<dbReference type="EMBL" id="LNYK01000034">
    <property type="protein sequence ID" value="KTD19549.1"/>
    <property type="molecule type" value="Genomic_DNA"/>
</dbReference>
<dbReference type="STRING" id="45068.Llon_2129"/>
<dbReference type="InterPro" id="IPR051686">
    <property type="entry name" value="Lipoprotein_DolP"/>
</dbReference>
<feature type="signal peptide" evidence="1">
    <location>
        <begin position="1"/>
        <end position="23"/>
    </location>
</feature>
<protein>
    <submittedName>
        <fullName evidence="3">Putative periplasmic or secreted lipoprotein</fullName>
    </submittedName>
</protein>
<name>A0A0W0VI61_9GAMM</name>
<dbReference type="PROSITE" id="PS50914">
    <property type="entry name" value="BON"/>
    <property type="match status" value="2"/>
</dbReference>
<reference evidence="3 4" key="1">
    <citation type="submission" date="2015-11" db="EMBL/GenBank/DDBJ databases">
        <title>Genomic analysis of 38 Legionella species identifies large and diverse effector repertoires.</title>
        <authorList>
            <person name="Burstein D."/>
            <person name="Amaro F."/>
            <person name="Zusman T."/>
            <person name="Lifshitz Z."/>
            <person name="Cohen O."/>
            <person name="Gilbert J.A."/>
            <person name="Pupko T."/>
            <person name="Shuman H.A."/>
            <person name="Segal G."/>
        </authorList>
    </citation>
    <scope>NUCLEOTIDE SEQUENCE [LARGE SCALE GENOMIC DNA]</scope>
    <source>
        <strain evidence="3 4">ATCC 49505</strain>
    </source>
</reference>
<dbReference type="PANTHER" id="PTHR34606">
    <property type="entry name" value="BON DOMAIN-CONTAINING PROTEIN"/>
    <property type="match status" value="1"/>
</dbReference>
<feature type="domain" description="BON" evidence="2">
    <location>
        <begin position="44"/>
        <end position="112"/>
    </location>
</feature>
<evidence type="ECO:0000256" key="1">
    <source>
        <dbReference type="SAM" id="SignalP"/>
    </source>
</evidence>
<accession>A0A0W0VI61</accession>
<feature type="domain" description="BON" evidence="2">
    <location>
        <begin position="121"/>
        <end position="188"/>
    </location>
</feature>
<proteinExistence type="predicted"/>
<sequence>MKNKTSILIIALSLLLSSCVALVAAGAAGGLIVYDKRSVPMIERDARIFYVLRKAIVANPKFYDSHIVISSFNQIVLLAGQTPSASLRVLAEKIAKETPNVERVYNEITIGRPVSLTQRSQDSWITGQVRAQMIAKKGLESGSIRVVTENNVVYLIGIATKEQANLAVDVARKVPEVQKVVKIFRYIT</sequence>
<dbReference type="Proteomes" id="UP000054997">
    <property type="component" value="Unassembled WGS sequence"/>
</dbReference>
<dbReference type="AlphaFoldDB" id="A0A0W0VI61"/>
<keyword evidence="3" id="KW-0449">Lipoprotein</keyword>
<dbReference type="OrthoDB" id="9783990at2"/>
<organism evidence="3 4">
    <name type="scientific">Legionella londiniensis</name>
    <dbReference type="NCBI Taxonomy" id="45068"/>
    <lineage>
        <taxon>Bacteria</taxon>
        <taxon>Pseudomonadati</taxon>
        <taxon>Pseudomonadota</taxon>
        <taxon>Gammaproteobacteria</taxon>
        <taxon>Legionellales</taxon>
        <taxon>Legionellaceae</taxon>
        <taxon>Legionella</taxon>
    </lineage>
</organism>
<keyword evidence="4" id="KW-1185">Reference proteome</keyword>
<feature type="chain" id="PRO_5006914814" evidence="1">
    <location>
        <begin position="24"/>
        <end position="188"/>
    </location>
</feature>
<comment type="caution">
    <text evidence="3">The sequence shown here is derived from an EMBL/GenBank/DDBJ whole genome shotgun (WGS) entry which is preliminary data.</text>
</comment>
<dbReference type="Pfam" id="PF04972">
    <property type="entry name" value="BON"/>
    <property type="match status" value="2"/>
</dbReference>
<dbReference type="PROSITE" id="PS51257">
    <property type="entry name" value="PROKAR_LIPOPROTEIN"/>
    <property type="match status" value="1"/>
</dbReference>
<dbReference type="RefSeq" id="WP_058530107.1">
    <property type="nucleotide sequence ID" value="NZ_CAAAHZ010000002.1"/>
</dbReference>
<dbReference type="PANTHER" id="PTHR34606:SF4">
    <property type="entry name" value="OUTER MEMBRANE LIPOPROTEIN DOLP"/>
    <property type="match status" value="1"/>
</dbReference>
<gene>
    <name evidence="3" type="ORF">Llon_2129</name>
</gene>
<evidence type="ECO:0000259" key="2">
    <source>
        <dbReference type="PROSITE" id="PS50914"/>
    </source>
</evidence>
<keyword evidence="1" id="KW-0732">Signal</keyword>
<dbReference type="PATRIC" id="fig|45068.5.peg.2316"/>